<organism evidence="1 2">
    <name type="scientific">Pseudotamlana agarivorans</name>
    <dbReference type="NCBI Taxonomy" id="481183"/>
    <lineage>
        <taxon>Bacteria</taxon>
        <taxon>Pseudomonadati</taxon>
        <taxon>Bacteroidota</taxon>
        <taxon>Flavobacteriia</taxon>
        <taxon>Flavobacteriales</taxon>
        <taxon>Flavobacteriaceae</taxon>
        <taxon>Pseudotamlana</taxon>
    </lineage>
</organism>
<reference evidence="1" key="1">
    <citation type="submission" date="2021-05" db="EMBL/GenBank/DDBJ databases">
        <title>Draft genomes of bacteria isolated from model marine particles.</title>
        <authorList>
            <person name="Datta M.S."/>
            <person name="Schwartzman J.A."/>
            <person name="Enke T.N."/>
            <person name="Saavedra J."/>
            <person name="Cermak N."/>
            <person name="Cordero O.X."/>
        </authorList>
    </citation>
    <scope>NUCLEOTIDE SEQUENCE</scope>
    <source>
        <strain evidence="1">I2M19</strain>
    </source>
</reference>
<evidence type="ECO:0000313" key="2">
    <source>
        <dbReference type="Proteomes" id="UP001647509"/>
    </source>
</evidence>
<dbReference type="Proteomes" id="UP001647509">
    <property type="component" value="Unassembled WGS sequence"/>
</dbReference>
<gene>
    <name evidence="1" type="ORF">KO493_08035</name>
</gene>
<sequence length="29" mass="3197">MQFLRSDDCTCGLSKRKPNCDGSHKQLAG</sequence>
<protein>
    <submittedName>
        <fullName evidence="1">CDGSH iron-sulfur domain-containing protein</fullName>
    </submittedName>
</protein>
<proteinExistence type="predicted"/>
<name>A0ACC5U8K8_9FLAO</name>
<keyword evidence="2" id="KW-1185">Reference proteome</keyword>
<comment type="caution">
    <text evidence="1">The sequence shown here is derived from an EMBL/GenBank/DDBJ whole genome shotgun (WGS) entry which is preliminary data.</text>
</comment>
<evidence type="ECO:0000313" key="1">
    <source>
        <dbReference type="EMBL" id="MBU2950642.1"/>
    </source>
</evidence>
<accession>A0ACC5U8K8</accession>
<dbReference type="EMBL" id="JAHKPD010000012">
    <property type="protein sequence ID" value="MBU2950642.1"/>
    <property type="molecule type" value="Genomic_DNA"/>
</dbReference>